<evidence type="ECO:0000259" key="1">
    <source>
        <dbReference type="Pfam" id="PF06350"/>
    </source>
</evidence>
<gene>
    <name evidence="2" type="ORF">DILT_LOCUS12723</name>
</gene>
<feature type="domain" description="Hormone-sensitive lipase N-terminal" evidence="1">
    <location>
        <begin position="68"/>
        <end position="223"/>
    </location>
</feature>
<feature type="non-terminal residue" evidence="2">
    <location>
        <position position="223"/>
    </location>
</feature>
<dbReference type="GO" id="GO:0004806">
    <property type="term" value="F:triacylglycerol lipase activity"/>
    <property type="evidence" value="ECO:0007669"/>
    <property type="project" value="TreeGrafter"/>
</dbReference>
<dbReference type="PANTHER" id="PTHR23025:SF3">
    <property type="entry name" value="HORMONE-SENSITIVE LIPASE"/>
    <property type="match status" value="1"/>
</dbReference>
<protein>
    <recommendedName>
        <fullName evidence="1">Hormone-sensitive lipase N-terminal domain-containing protein</fullName>
    </recommendedName>
</protein>
<dbReference type="OrthoDB" id="408631at2759"/>
<dbReference type="GO" id="GO:0019433">
    <property type="term" value="P:triglyceride catabolic process"/>
    <property type="evidence" value="ECO:0007669"/>
    <property type="project" value="TreeGrafter"/>
</dbReference>
<dbReference type="GO" id="GO:0005829">
    <property type="term" value="C:cytosol"/>
    <property type="evidence" value="ECO:0007669"/>
    <property type="project" value="TreeGrafter"/>
</dbReference>
<dbReference type="Proteomes" id="UP000281553">
    <property type="component" value="Unassembled WGS sequence"/>
</dbReference>
<reference evidence="2 3" key="1">
    <citation type="submission" date="2018-11" db="EMBL/GenBank/DDBJ databases">
        <authorList>
            <consortium name="Pathogen Informatics"/>
        </authorList>
    </citation>
    <scope>NUCLEOTIDE SEQUENCE [LARGE SCALE GENOMIC DNA]</scope>
</reference>
<dbReference type="AlphaFoldDB" id="A0A3P7P9Y9"/>
<dbReference type="InterPro" id="IPR010468">
    <property type="entry name" value="HSL_N"/>
</dbReference>
<accession>A0A3P7P9Y9</accession>
<dbReference type="Pfam" id="PF06350">
    <property type="entry name" value="HSL_N"/>
    <property type="match status" value="1"/>
</dbReference>
<dbReference type="GO" id="GO:0008203">
    <property type="term" value="P:cholesterol metabolic process"/>
    <property type="evidence" value="ECO:0007669"/>
    <property type="project" value="InterPro"/>
</dbReference>
<evidence type="ECO:0000313" key="2">
    <source>
        <dbReference type="EMBL" id="VDN16892.1"/>
    </source>
</evidence>
<evidence type="ECO:0000313" key="3">
    <source>
        <dbReference type="Proteomes" id="UP000281553"/>
    </source>
</evidence>
<name>A0A3P7P9Y9_DIBLA</name>
<dbReference type="EMBL" id="UYRU01067495">
    <property type="protein sequence ID" value="VDN16892.1"/>
    <property type="molecule type" value="Genomic_DNA"/>
</dbReference>
<keyword evidence="3" id="KW-1185">Reference proteome</keyword>
<dbReference type="GO" id="GO:0004771">
    <property type="term" value="F:sterol ester esterase activity"/>
    <property type="evidence" value="ECO:0007669"/>
    <property type="project" value="TreeGrafter"/>
</dbReference>
<sequence length="223" mass="25445">MRSLSTEKSLIAYLRCLEELVHCILLVRQFPNFAPHGSLFPSVKYPHLPFRPSTTRTIDEALFKIEPLFPQTPAMTTRYNALIDCFDLVQQDAFYGRCIGFYFSPSAQGLYTVLSSVMAGFADSFQVRFDVIVRALSYAFRFRFTHIFGSKAGLTAIFNTVYRTVTSYLSPEERGVKIADITRNADVQFCKQFWSLAENRFLVEAPSFLYPQMAVSQFFALPA</sequence>
<dbReference type="PANTHER" id="PTHR23025">
    <property type="entry name" value="TRIACYLGLYCEROL LIPASE"/>
    <property type="match status" value="1"/>
</dbReference>
<proteinExistence type="predicted"/>
<organism evidence="2 3">
    <name type="scientific">Dibothriocephalus latus</name>
    <name type="common">Fish tapeworm</name>
    <name type="synonym">Diphyllobothrium latum</name>
    <dbReference type="NCBI Taxonomy" id="60516"/>
    <lineage>
        <taxon>Eukaryota</taxon>
        <taxon>Metazoa</taxon>
        <taxon>Spiralia</taxon>
        <taxon>Lophotrochozoa</taxon>
        <taxon>Platyhelminthes</taxon>
        <taxon>Cestoda</taxon>
        <taxon>Eucestoda</taxon>
        <taxon>Diphyllobothriidea</taxon>
        <taxon>Diphyllobothriidae</taxon>
        <taxon>Dibothriocephalus</taxon>
    </lineage>
</organism>